<gene>
    <name evidence="1" type="ORF">SYV04_27720</name>
</gene>
<sequence>MTSAPTAPPQRPVLLLDYLLRIRKDTLAGRLAMHIGEPNIEHMVGFVNGYHSCMLSNGIEDEEYGRFFDWLMAKGEFPGEGWAAKYLRDCHGDHEQAIRKYLDFVAEFIALHRK</sequence>
<dbReference type="EMBL" id="JAXIVS010000010">
    <property type="protein sequence ID" value="MDY7230216.1"/>
    <property type="molecule type" value="Genomic_DNA"/>
</dbReference>
<evidence type="ECO:0000313" key="2">
    <source>
        <dbReference type="Proteomes" id="UP001291309"/>
    </source>
</evidence>
<reference evidence="1 2" key="1">
    <citation type="submission" date="2023-12" db="EMBL/GenBank/DDBJ databases">
        <title>the genome sequence of Hyalangium sp. s54d21.</title>
        <authorList>
            <person name="Zhang X."/>
        </authorList>
    </citation>
    <scope>NUCLEOTIDE SEQUENCE [LARGE SCALE GENOMIC DNA]</scope>
    <source>
        <strain evidence="2">s54d21</strain>
    </source>
</reference>
<keyword evidence="2" id="KW-1185">Reference proteome</keyword>
<protein>
    <submittedName>
        <fullName evidence="1">Uncharacterized protein</fullName>
    </submittedName>
</protein>
<proteinExistence type="predicted"/>
<comment type="caution">
    <text evidence="1">The sequence shown here is derived from an EMBL/GenBank/DDBJ whole genome shotgun (WGS) entry which is preliminary data.</text>
</comment>
<organism evidence="1 2">
    <name type="scientific">Hyalangium rubrum</name>
    <dbReference type="NCBI Taxonomy" id="3103134"/>
    <lineage>
        <taxon>Bacteria</taxon>
        <taxon>Pseudomonadati</taxon>
        <taxon>Myxococcota</taxon>
        <taxon>Myxococcia</taxon>
        <taxon>Myxococcales</taxon>
        <taxon>Cystobacterineae</taxon>
        <taxon>Archangiaceae</taxon>
        <taxon>Hyalangium</taxon>
    </lineage>
</organism>
<dbReference type="RefSeq" id="WP_321548937.1">
    <property type="nucleotide sequence ID" value="NZ_JAXIVS010000010.1"/>
</dbReference>
<accession>A0ABU5HA83</accession>
<dbReference type="Proteomes" id="UP001291309">
    <property type="component" value="Unassembled WGS sequence"/>
</dbReference>
<evidence type="ECO:0000313" key="1">
    <source>
        <dbReference type="EMBL" id="MDY7230216.1"/>
    </source>
</evidence>
<name>A0ABU5HA83_9BACT</name>